<proteinExistence type="predicted"/>
<dbReference type="OrthoDB" id="2423701at2759"/>
<organism evidence="2">
    <name type="scientific">Laccaria bicolor (strain S238N-H82 / ATCC MYA-4686)</name>
    <name type="common">Bicoloured deceiver</name>
    <name type="synonym">Laccaria laccata var. bicolor</name>
    <dbReference type="NCBI Taxonomy" id="486041"/>
    <lineage>
        <taxon>Eukaryota</taxon>
        <taxon>Fungi</taxon>
        <taxon>Dikarya</taxon>
        <taxon>Basidiomycota</taxon>
        <taxon>Agaricomycotina</taxon>
        <taxon>Agaricomycetes</taxon>
        <taxon>Agaricomycetidae</taxon>
        <taxon>Agaricales</taxon>
        <taxon>Agaricineae</taxon>
        <taxon>Hydnangiaceae</taxon>
        <taxon>Laccaria</taxon>
    </lineage>
</organism>
<dbReference type="HOGENOM" id="CLU_2223706_0_0_1"/>
<reference evidence="1 2" key="1">
    <citation type="journal article" date="2008" name="Nature">
        <title>The genome of Laccaria bicolor provides insights into mycorrhizal symbiosis.</title>
        <authorList>
            <person name="Martin F."/>
            <person name="Aerts A."/>
            <person name="Ahren D."/>
            <person name="Brun A."/>
            <person name="Danchin E.G.J."/>
            <person name="Duchaussoy F."/>
            <person name="Gibon J."/>
            <person name="Kohler A."/>
            <person name="Lindquist E."/>
            <person name="Pereda V."/>
            <person name="Salamov A."/>
            <person name="Shapiro H.J."/>
            <person name="Wuyts J."/>
            <person name="Blaudez D."/>
            <person name="Buee M."/>
            <person name="Brokstein P."/>
            <person name="Canbaeck B."/>
            <person name="Cohen D."/>
            <person name="Courty P.E."/>
            <person name="Coutinho P.M."/>
            <person name="Delaruelle C."/>
            <person name="Detter J.C."/>
            <person name="Deveau A."/>
            <person name="DiFazio S."/>
            <person name="Duplessis S."/>
            <person name="Fraissinet-Tachet L."/>
            <person name="Lucic E."/>
            <person name="Frey-Klett P."/>
            <person name="Fourrey C."/>
            <person name="Feussner I."/>
            <person name="Gay G."/>
            <person name="Grimwood J."/>
            <person name="Hoegger P.J."/>
            <person name="Jain P."/>
            <person name="Kilaru S."/>
            <person name="Labbe J."/>
            <person name="Lin Y.C."/>
            <person name="Legue V."/>
            <person name="Le Tacon F."/>
            <person name="Marmeisse R."/>
            <person name="Melayah D."/>
            <person name="Montanini B."/>
            <person name="Muratet M."/>
            <person name="Nehls U."/>
            <person name="Niculita-Hirzel H."/>
            <person name="Oudot-Le Secq M.P."/>
            <person name="Peter M."/>
            <person name="Quesneville H."/>
            <person name="Rajashekar B."/>
            <person name="Reich M."/>
            <person name="Rouhier N."/>
            <person name="Schmutz J."/>
            <person name="Yin T."/>
            <person name="Chalot M."/>
            <person name="Henrissat B."/>
            <person name="Kuees U."/>
            <person name="Lucas S."/>
            <person name="Van de Peer Y."/>
            <person name="Podila G.K."/>
            <person name="Polle A."/>
            <person name="Pukkila P.J."/>
            <person name="Richardson P.M."/>
            <person name="Rouze P."/>
            <person name="Sanders I.R."/>
            <person name="Stajich J.E."/>
            <person name="Tunlid A."/>
            <person name="Tuskan G."/>
            <person name="Grigoriev I.V."/>
        </authorList>
    </citation>
    <scope>NUCLEOTIDE SEQUENCE [LARGE SCALE GENOMIC DNA]</scope>
    <source>
        <strain evidence="2">S238N-H82 / ATCC MYA-4686</strain>
    </source>
</reference>
<dbReference type="EMBL" id="DS547091">
    <property type="protein sequence ID" value="EDR15295.1"/>
    <property type="molecule type" value="Genomic_DNA"/>
</dbReference>
<dbReference type="STRING" id="486041.B0CNF1"/>
<accession>B0CNF1</accession>
<dbReference type="InParanoid" id="B0CNF1"/>
<keyword evidence="2" id="KW-1185">Reference proteome</keyword>
<sequence length="106" mass="12448">MDPKQFRKKLLKDWSLKGGHLFAKHWPALYAWIVRAFIESSTGDRAVGSEFYRHIFEILEWGRRIWSDISKTDRGVVFELSFVRGVKRLYLTALHEVIIPCGPEDK</sequence>
<evidence type="ECO:0000313" key="1">
    <source>
        <dbReference type="EMBL" id="EDR15295.1"/>
    </source>
</evidence>
<dbReference type="Proteomes" id="UP000001194">
    <property type="component" value="Unassembled WGS sequence"/>
</dbReference>
<dbReference type="GeneID" id="6068941"/>
<name>B0CNF1_LACBS</name>
<protein>
    <submittedName>
        <fullName evidence="1">Predicted protein</fullName>
    </submittedName>
</protein>
<evidence type="ECO:0000313" key="2">
    <source>
        <dbReference type="Proteomes" id="UP000001194"/>
    </source>
</evidence>
<gene>
    <name evidence="1" type="ORF">LACBIDRAFT_301385</name>
</gene>
<dbReference type="AlphaFoldDB" id="B0CNF1"/>
<dbReference type="KEGG" id="lbc:LACBIDRAFT_301385"/>
<dbReference type="RefSeq" id="XP_001873503.1">
    <property type="nucleotide sequence ID" value="XM_001873468.1"/>
</dbReference>